<organism evidence="2 3">
    <name type="scientific">Tritrichomonas foetus</name>
    <dbReference type="NCBI Taxonomy" id="1144522"/>
    <lineage>
        <taxon>Eukaryota</taxon>
        <taxon>Metamonada</taxon>
        <taxon>Parabasalia</taxon>
        <taxon>Tritrichomonadida</taxon>
        <taxon>Tritrichomonadidae</taxon>
        <taxon>Tritrichomonas</taxon>
    </lineage>
</organism>
<dbReference type="AlphaFoldDB" id="A0A1J4KJ53"/>
<sequence length="403" mass="46857">MLNQNEISCYFEALPRDLTIIHNGNTYYVNKESISLLSGKIQNLISENPNSDQIEVDITDEKNVMPLVADFLNAKKIEITPQNAFYLQKIANSLEIPFLNNALKEEISRETCKENVIQKILHCNENTDFLFSHIEDVLNNDDIFDLNKDILVELIHSEKAQFTNLHSRYFFAFRCSQKSPQFLNEFINDDDIEKIPPEVFSRVFADKSFSNLESFLPNSKIGQKFIEEIAKCRTNIDSTSHYIEKLQNGSKDMETEKQAKIAEIEKLNEKIKTLKDEFLVMKLKLDNLNIDSLTIDTENVSNKSADENKLNEIGTVLNSIDKMNKDCDYYIRKMQGAKIIYHESRVRAMKIQNEWNSILQPLHESCAKLQINDSDVKDFKNRVKDLSIRLRQLMIDYFEDINL</sequence>
<dbReference type="SUPFAM" id="SSF54695">
    <property type="entry name" value="POZ domain"/>
    <property type="match status" value="1"/>
</dbReference>
<dbReference type="InterPro" id="IPR011333">
    <property type="entry name" value="SKP1/BTB/POZ_sf"/>
</dbReference>
<evidence type="ECO:0000313" key="2">
    <source>
        <dbReference type="EMBL" id="OHT10968.1"/>
    </source>
</evidence>
<feature type="coiled-coil region" evidence="1">
    <location>
        <begin position="243"/>
        <end position="284"/>
    </location>
</feature>
<dbReference type="EMBL" id="MLAK01000597">
    <property type="protein sequence ID" value="OHT10968.1"/>
    <property type="molecule type" value="Genomic_DNA"/>
</dbReference>
<comment type="caution">
    <text evidence="2">The sequence shown here is derived from an EMBL/GenBank/DDBJ whole genome shotgun (WGS) entry which is preliminary data.</text>
</comment>
<dbReference type="Gene3D" id="3.30.710.10">
    <property type="entry name" value="Potassium Channel Kv1.1, Chain A"/>
    <property type="match status" value="1"/>
</dbReference>
<dbReference type="RefSeq" id="XP_068364104.1">
    <property type="nucleotide sequence ID" value="XM_068500856.1"/>
</dbReference>
<dbReference type="VEuPathDB" id="TrichDB:TRFO_19547"/>
<reference evidence="2" key="1">
    <citation type="submission" date="2016-10" db="EMBL/GenBank/DDBJ databases">
        <authorList>
            <person name="Benchimol M."/>
            <person name="Almeida L.G."/>
            <person name="Vasconcelos A.T."/>
            <person name="Perreira-Neves A."/>
            <person name="Rosa I.A."/>
            <person name="Tasca T."/>
            <person name="Bogo M.R."/>
            <person name="de Souza W."/>
        </authorList>
    </citation>
    <scope>NUCLEOTIDE SEQUENCE [LARGE SCALE GENOMIC DNA]</scope>
    <source>
        <strain evidence="2">K</strain>
    </source>
</reference>
<gene>
    <name evidence="2" type="ORF">TRFO_19547</name>
</gene>
<dbReference type="GeneID" id="94835560"/>
<dbReference type="OrthoDB" id="10614441at2759"/>
<evidence type="ECO:0000256" key="1">
    <source>
        <dbReference type="SAM" id="Coils"/>
    </source>
</evidence>
<accession>A0A1J4KJ53</accession>
<keyword evidence="1" id="KW-0175">Coiled coil</keyword>
<name>A0A1J4KJ53_9EUKA</name>
<protein>
    <recommendedName>
        <fullName evidence="4">BTB domain-containing protein</fullName>
    </recommendedName>
</protein>
<dbReference type="Proteomes" id="UP000179807">
    <property type="component" value="Unassembled WGS sequence"/>
</dbReference>
<evidence type="ECO:0000313" key="3">
    <source>
        <dbReference type="Proteomes" id="UP000179807"/>
    </source>
</evidence>
<evidence type="ECO:0008006" key="4">
    <source>
        <dbReference type="Google" id="ProtNLM"/>
    </source>
</evidence>
<keyword evidence="3" id="KW-1185">Reference proteome</keyword>
<proteinExistence type="predicted"/>